<keyword evidence="5 9" id="KW-0560">Oxidoreductase</keyword>
<sequence>MTLPPGISFSSKRLPGILAPALGTYVLKWLGETYLNMHVWRWVSVSMCLFGFPLIFMARVQYKIFADHRAAAARGAALPPTVPSSIGGFDIVRTGMRNRGTEYPGEPLAQLTKSLGNIYCLRILFENRFFTCEPEHMKILLATEFSSFEKGEDTRVVFEPLLGSGIFSSDGELWKFHRAMTRPFFKRDRLSDFELFDRHSNDAVSAIKNRLREGYPVDFQDIVSRFAMDSSSEFLFGRNAHTLAAGLPYPSHVATTANTNASNAFAEAMNQAQLITTHRGALGAAWPVTEFWHDRLAEPIRVVHEFLDPILSEAVARRAADSGEKQVAMENHTADREVQEGESLVDHLLHYTQDRTILRDEVLNLSTAGRDTTASLLTFAIYMLTDHPRVLAKLRAEILNTVGPLRAPTPDDFRDMKYLRAVLNETLRLYPPVPINLRSTTAPVIFPSMTGGTPFYLPTKSKVIYSVIVMHRRTDLWGARWCVHTVEGFRTYTNRAALQWDPERFIDERLHKYLTPNPFIFLPFNAGPRICIGQQFAYHEASFFLVRLLQNFSNISLVPTAQPIAYTPSDTTDDPLGWKRSERLAVKTHLTMFIEGGMWVSMVPAENVVA</sequence>
<evidence type="ECO:0000256" key="8">
    <source>
        <dbReference type="PIRSR" id="PIRSR602401-1"/>
    </source>
</evidence>
<keyword evidence="4 8" id="KW-0479">Metal-binding</keyword>
<proteinExistence type="inferred from homology"/>
<dbReference type="CDD" id="cd11063">
    <property type="entry name" value="CYP52"/>
    <property type="match status" value="1"/>
</dbReference>
<comment type="similarity">
    <text evidence="2 9">Belongs to the cytochrome P450 family.</text>
</comment>
<dbReference type="EMBL" id="JACAZH010000032">
    <property type="protein sequence ID" value="KAF7338924.1"/>
    <property type="molecule type" value="Genomic_DNA"/>
</dbReference>
<dbReference type="OrthoDB" id="1470350at2759"/>
<accession>A0A8H6XDW3</accession>
<organism evidence="10 11">
    <name type="scientific">Mycena sanguinolenta</name>
    <dbReference type="NCBI Taxonomy" id="230812"/>
    <lineage>
        <taxon>Eukaryota</taxon>
        <taxon>Fungi</taxon>
        <taxon>Dikarya</taxon>
        <taxon>Basidiomycota</taxon>
        <taxon>Agaricomycotina</taxon>
        <taxon>Agaricomycetes</taxon>
        <taxon>Agaricomycetidae</taxon>
        <taxon>Agaricales</taxon>
        <taxon>Marasmiineae</taxon>
        <taxon>Mycenaceae</taxon>
        <taxon>Mycena</taxon>
    </lineage>
</organism>
<dbReference type="InterPro" id="IPR036396">
    <property type="entry name" value="Cyt_P450_sf"/>
</dbReference>
<dbReference type="PRINTS" id="PR00463">
    <property type="entry name" value="EP450I"/>
</dbReference>
<evidence type="ECO:0000256" key="9">
    <source>
        <dbReference type="RuleBase" id="RU000461"/>
    </source>
</evidence>
<dbReference type="InterPro" id="IPR047146">
    <property type="entry name" value="Cyt_P450_E_CYP52_fungi"/>
</dbReference>
<dbReference type="PRINTS" id="PR00385">
    <property type="entry name" value="P450"/>
</dbReference>
<evidence type="ECO:0000256" key="3">
    <source>
        <dbReference type="ARBA" id="ARBA00022617"/>
    </source>
</evidence>
<dbReference type="AlphaFoldDB" id="A0A8H6XDW3"/>
<evidence type="ECO:0000256" key="6">
    <source>
        <dbReference type="ARBA" id="ARBA00023004"/>
    </source>
</evidence>
<gene>
    <name evidence="10" type="ORF">MSAN_02215800</name>
</gene>
<comment type="cofactor">
    <cofactor evidence="1 8">
        <name>heme</name>
        <dbReference type="ChEBI" id="CHEBI:30413"/>
    </cofactor>
</comment>
<dbReference type="InterPro" id="IPR002401">
    <property type="entry name" value="Cyt_P450_E_grp-I"/>
</dbReference>
<evidence type="ECO:0008006" key="12">
    <source>
        <dbReference type="Google" id="ProtNLM"/>
    </source>
</evidence>
<evidence type="ECO:0000256" key="4">
    <source>
        <dbReference type="ARBA" id="ARBA00022723"/>
    </source>
</evidence>
<name>A0A8H6XDW3_9AGAR</name>
<dbReference type="InterPro" id="IPR001128">
    <property type="entry name" value="Cyt_P450"/>
</dbReference>
<dbReference type="SUPFAM" id="SSF48264">
    <property type="entry name" value="Cytochrome P450"/>
    <property type="match status" value="1"/>
</dbReference>
<dbReference type="GO" id="GO:0004497">
    <property type="term" value="F:monooxygenase activity"/>
    <property type="evidence" value="ECO:0007669"/>
    <property type="project" value="UniProtKB-KW"/>
</dbReference>
<evidence type="ECO:0000313" key="11">
    <source>
        <dbReference type="Proteomes" id="UP000623467"/>
    </source>
</evidence>
<evidence type="ECO:0000256" key="1">
    <source>
        <dbReference type="ARBA" id="ARBA00001971"/>
    </source>
</evidence>
<dbReference type="PANTHER" id="PTHR24287:SF1">
    <property type="entry name" value="P450, PUTATIVE (EUROFUNG)-RELATED"/>
    <property type="match status" value="1"/>
</dbReference>
<comment type="caution">
    <text evidence="10">The sequence shown here is derived from an EMBL/GenBank/DDBJ whole genome shotgun (WGS) entry which is preliminary data.</text>
</comment>
<dbReference type="Proteomes" id="UP000623467">
    <property type="component" value="Unassembled WGS sequence"/>
</dbReference>
<keyword evidence="6 8" id="KW-0408">Iron</keyword>
<protein>
    <recommendedName>
        <fullName evidence="12">Cytochrome P450</fullName>
    </recommendedName>
</protein>
<evidence type="ECO:0000256" key="2">
    <source>
        <dbReference type="ARBA" id="ARBA00010617"/>
    </source>
</evidence>
<keyword evidence="11" id="KW-1185">Reference proteome</keyword>
<dbReference type="GO" id="GO:0016705">
    <property type="term" value="F:oxidoreductase activity, acting on paired donors, with incorporation or reduction of molecular oxygen"/>
    <property type="evidence" value="ECO:0007669"/>
    <property type="project" value="InterPro"/>
</dbReference>
<evidence type="ECO:0000256" key="7">
    <source>
        <dbReference type="ARBA" id="ARBA00023033"/>
    </source>
</evidence>
<dbReference type="PROSITE" id="PS00086">
    <property type="entry name" value="CYTOCHROME_P450"/>
    <property type="match status" value="1"/>
</dbReference>
<dbReference type="Pfam" id="PF00067">
    <property type="entry name" value="p450"/>
    <property type="match status" value="2"/>
</dbReference>
<feature type="binding site" description="axial binding residue" evidence="8">
    <location>
        <position position="531"/>
    </location>
    <ligand>
        <name>heme</name>
        <dbReference type="ChEBI" id="CHEBI:30413"/>
    </ligand>
    <ligandPart>
        <name>Fe</name>
        <dbReference type="ChEBI" id="CHEBI:18248"/>
    </ligandPart>
</feature>
<dbReference type="Gene3D" id="1.10.630.10">
    <property type="entry name" value="Cytochrome P450"/>
    <property type="match status" value="1"/>
</dbReference>
<evidence type="ECO:0000256" key="5">
    <source>
        <dbReference type="ARBA" id="ARBA00023002"/>
    </source>
</evidence>
<dbReference type="GO" id="GO:0020037">
    <property type="term" value="F:heme binding"/>
    <property type="evidence" value="ECO:0007669"/>
    <property type="project" value="InterPro"/>
</dbReference>
<dbReference type="PANTHER" id="PTHR24287">
    <property type="entry name" value="P450, PUTATIVE (EUROFUNG)-RELATED"/>
    <property type="match status" value="1"/>
</dbReference>
<keyword evidence="3 8" id="KW-0349">Heme</keyword>
<dbReference type="InterPro" id="IPR017972">
    <property type="entry name" value="Cyt_P450_CS"/>
</dbReference>
<reference evidence="10" key="1">
    <citation type="submission" date="2020-05" db="EMBL/GenBank/DDBJ databases">
        <title>Mycena genomes resolve the evolution of fungal bioluminescence.</title>
        <authorList>
            <person name="Tsai I.J."/>
        </authorList>
    </citation>
    <scope>NUCLEOTIDE SEQUENCE</scope>
    <source>
        <strain evidence="10">160909Yilan</strain>
    </source>
</reference>
<dbReference type="GO" id="GO:0005506">
    <property type="term" value="F:iron ion binding"/>
    <property type="evidence" value="ECO:0007669"/>
    <property type="project" value="InterPro"/>
</dbReference>
<evidence type="ECO:0000313" key="10">
    <source>
        <dbReference type="EMBL" id="KAF7338924.1"/>
    </source>
</evidence>
<keyword evidence="7 9" id="KW-0503">Monooxygenase</keyword>